<dbReference type="PANTHER" id="PTHR46628">
    <property type="entry name" value="PIRNA BIOGENESIS PROTEIN EXD1"/>
    <property type="match status" value="1"/>
</dbReference>
<reference evidence="1" key="2">
    <citation type="submission" date="2020-05" db="UniProtKB">
        <authorList>
            <consortium name="EnsemblMetazoa"/>
        </authorList>
    </citation>
    <scope>IDENTIFICATION</scope>
    <source>
        <strain evidence="1">CM1001059</strain>
    </source>
</reference>
<evidence type="ECO:0000313" key="1">
    <source>
        <dbReference type="EnsemblMetazoa" id="AMEC006657-PA"/>
    </source>
</evidence>
<dbReference type="Proteomes" id="UP000075902">
    <property type="component" value="Unassembled WGS sequence"/>
</dbReference>
<dbReference type="InterPro" id="IPR052144">
    <property type="entry name" value="piRNA_biogenesis_EXD1"/>
</dbReference>
<protein>
    <submittedName>
        <fullName evidence="1">Uncharacterized protein</fullName>
    </submittedName>
</protein>
<dbReference type="EnsemblMetazoa" id="AMEC006657-RA">
    <property type="protein sequence ID" value="AMEC006657-PA"/>
    <property type="gene ID" value="AMEC006657"/>
</dbReference>
<dbReference type="AlphaFoldDB" id="A0A182TQS3"/>
<keyword evidence="2" id="KW-1185">Reference proteome</keyword>
<dbReference type="STRING" id="34690.A0A182TQS3"/>
<evidence type="ECO:0000313" key="2">
    <source>
        <dbReference type="Proteomes" id="UP000075902"/>
    </source>
</evidence>
<dbReference type="PANTHER" id="PTHR46628:SF1">
    <property type="entry name" value="PIRNA BIOGENESIS PROTEIN EXD1"/>
    <property type="match status" value="1"/>
</dbReference>
<dbReference type="VEuPathDB" id="VectorBase:AMEC006657"/>
<organism evidence="1 2">
    <name type="scientific">Anopheles melas</name>
    <dbReference type="NCBI Taxonomy" id="34690"/>
    <lineage>
        <taxon>Eukaryota</taxon>
        <taxon>Metazoa</taxon>
        <taxon>Ecdysozoa</taxon>
        <taxon>Arthropoda</taxon>
        <taxon>Hexapoda</taxon>
        <taxon>Insecta</taxon>
        <taxon>Pterygota</taxon>
        <taxon>Neoptera</taxon>
        <taxon>Endopterygota</taxon>
        <taxon>Diptera</taxon>
        <taxon>Nematocera</taxon>
        <taxon>Culicoidea</taxon>
        <taxon>Culicidae</taxon>
        <taxon>Anophelinae</taxon>
        <taxon>Anopheles</taxon>
    </lineage>
</organism>
<dbReference type="GO" id="GO:0034587">
    <property type="term" value="P:piRNA processing"/>
    <property type="evidence" value="ECO:0007669"/>
    <property type="project" value="TreeGrafter"/>
</dbReference>
<dbReference type="GO" id="GO:1990923">
    <property type="term" value="C:PET complex"/>
    <property type="evidence" value="ECO:0007669"/>
    <property type="project" value="TreeGrafter"/>
</dbReference>
<name>A0A182TQS3_9DIPT</name>
<accession>A0A182TQS3</accession>
<reference evidence="2" key="1">
    <citation type="submission" date="2014-01" db="EMBL/GenBank/DDBJ databases">
        <title>The Genome Sequence of Anopheles melas CM1001059_A (V2).</title>
        <authorList>
            <consortium name="The Broad Institute Genomics Platform"/>
            <person name="Neafsey D.E."/>
            <person name="Besansky N."/>
            <person name="Howell P."/>
            <person name="Walton C."/>
            <person name="Young S.K."/>
            <person name="Zeng Q."/>
            <person name="Gargeya S."/>
            <person name="Fitzgerald M."/>
            <person name="Haas B."/>
            <person name="Abouelleil A."/>
            <person name="Allen A.W."/>
            <person name="Alvarado L."/>
            <person name="Arachchi H.M."/>
            <person name="Berlin A.M."/>
            <person name="Chapman S.B."/>
            <person name="Gainer-Dewar J."/>
            <person name="Goldberg J."/>
            <person name="Griggs A."/>
            <person name="Gujja S."/>
            <person name="Hansen M."/>
            <person name="Howarth C."/>
            <person name="Imamovic A."/>
            <person name="Ireland A."/>
            <person name="Larimer J."/>
            <person name="McCowan C."/>
            <person name="Murphy C."/>
            <person name="Pearson M."/>
            <person name="Poon T.W."/>
            <person name="Priest M."/>
            <person name="Roberts A."/>
            <person name="Saif S."/>
            <person name="Shea T."/>
            <person name="Sisk P."/>
            <person name="Sykes S."/>
            <person name="Wortman J."/>
            <person name="Nusbaum C."/>
            <person name="Birren B."/>
        </authorList>
    </citation>
    <scope>NUCLEOTIDE SEQUENCE [LARGE SCALE GENOMIC DNA]</scope>
    <source>
        <strain evidence="2">CM1001059</strain>
    </source>
</reference>
<sequence>MNKIDLVLGQTVLLELEEECLLGELLHVGSDRSFIRLSNVRDMLTKESYGIQTYYNSEIRNIQANFDERPVSDTTKREAAKHVVFLLSLQDLFIHEIMLEPFYSSCSNYLQSLSCNPDFISSLTDLRNKNGEAIEAVAPVKLGIDVELLDVPEQESNRS</sequence>
<proteinExistence type="predicted"/>